<comment type="caution">
    <text evidence="1">The sequence shown here is derived from an EMBL/GenBank/DDBJ whole genome shotgun (WGS) entry which is preliminary data.</text>
</comment>
<dbReference type="Proteomes" id="UP001162162">
    <property type="component" value="Unassembled WGS sequence"/>
</dbReference>
<keyword evidence="2" id="KW-1185">Reference proteome</keyword>
<protein>
    <submittedName>
        <fullName evidence="1">Uncharacterized protein</fullName>
    </submittedName>
</protein>
<proteinExistence type="predicted"/>
<organism evidence="1 2">
    <name type="scientific">Aromia moschata</name>
    <dbReference type="NCBI Taxonomy" id="1265417"/>
    <lineage>
        <taxon>Eukaryota</taxon>
        <taxon>Metazoa</taxon>
        <taxon>Ecdysozoa</taxon>
        <taxon>Arthropoda</taxon>
        <taxon>Hexapoda</taxon>
        <taxon>Insecta</taxon>
        <taxon>Pterygota</taxon>
        <taxon>Neoptera</taxon>
        <taxon>Endopterygota</taxon>
        <taxon>Coleoptera</taxon>
        <taxon>Polyphaga</taxon>
        <taxon>Cucujiformia</taxon>
        <taxon>Chrysomeloidea</taxon>
        <taxon>Cerambycidae</taxon>
        <taxon>Cerambycinae</taxon>
        <taxon>Callichromatini</taxon>
        <taxon>Aromia</taxon>
    </lineage>
</organism>
<reference evidence="1" key="1">
    <citation type="journal article" date="2023" name="Insect Mol. Biol.">
        <title>Genome sequencing provides insights into the evolution of gene families encoding plant cell wall-degrading enzymes in longhorned beetles.</title>
        <authorList>
            <person name="Shin N.R."/>
            <person name="Okamura Y."/>
            <person name="Kirsch R."/>
            <person name="Pauchet Y."/>
        </authorList>
    </citation>
    <scope>NUCLEOTIDE SEQUENCE</scope>
    <source>
        <strain evidence="1">AMC_N1</strain>
    </source>
</reference>
<accession>A0AAV8XGU6</accession>
<name>A0AAV8XGU6_9CUCU</name>
<gene>
    <name evidence="1" type="ORF">NQ318_009857</name>
</gene>
<sequence>MLSVQTEQRVNLKFHVKLGKTLTEAFARRRRRTLKEVYGNKQHFPQHQKRTKKIEKKMPSTYLVITLYNMMGGVGPIPANEICEHFRYHRPPMFFTVIFFNTGSPQAYVQSLWHVQGQRVIGTSGVTTEGDIEDIPQILTGASSGVWNVWDLRYWRCILKKTYECPDNDIRFYLYTQ</sequence>
<dbReference type="EMBL" id="JAPWTK010000603">
    <property type="protein sequence ID" value="KAJ8937905.1"/>
    <property type="molecule type" value="Genomic_DNA"/>
</dbReference>
<dbReference type="AlphaFoldDB" id="A0AAV8XGU6"/>
<evidence type="ECO:0000313" key="2">
    <source>
        <dbReference type="Proteomes" id="UP001162162"/>
    </source>
</evidence>
<evidence type="ECO:0000313" key="1">
    <source>
        <dbReference type="EMBL" id="KAJ8937905.1"/>
    </source>
</evidence>